<dbReference type="InterPro" id="IPR036264">
    <property type="entry name" value="Bact_exopeptidase_dim_dom"/>
</dbReference>
<dbReference type="NCBIfam" id="TIGR01891">
    <property type="entry name" value="amidohydrolases"/>
    <property type="match status" value="1"/>
</dbReference>
<reference evidence="4 5" key="1">
    <citation type="submission" date="2012-03" db="EMBL/GenBank/DDBJ databases">
        <title>The Genome Sequence of Bartonella tamiae Th239.</title>
        <authorList>
            <consortium name="The Broad Institute Genome Sequencing Platform"/>
            <consortium name="The Broad Institute Genome Sequencing Center for Infectious Disease"/>
            <person name="Feldgarden M."/>
            <person name="Kirby J."/>
            <person name="Kosoy M."/>
            <person name="Birtles R."/>
            <person name="Probert W.S."/>
            <person name="Chiaraviglio L."/>
            <person name="Young S.K."/>
            <person name="Zeng Q."/>
            <person name="Gargeya S."/>
            <person name="Fitzgerald M."/>
            <person name="Haas B."/>
            <person name="Abouelleil A."/>
            <person name="Alvarado L."/>
            <person name="Arachchi H.M."/>
            <person name="Berlin A."/>
            <person name="Chapman S.B."/>
            <person name="Gearin G."/>
            <person name="Goldberg J."/>
            <person name="Griggs A."/>
            <person name="Gujja S."/>
            <person name="Hansen M."/>
            <person name="Heiman D."/>
            <person name="Howarth C."/>
            <person name="Larimer J."/>
            <person name="Lui A."/>
            <person name="MacDonald P.J.P."/>
            <person name="McCowen C."/>
            <person name="Montmayeur A."/>
            <person name="Murphy C."/>
            <person name="Neiman D."/>
            <person name="Pearson M."/>
            <person name="Priest M."/>
            <person name="Roberts A."/>
            <person name="Saif S."/>
            <person name="Shea T."/>
            <person name="Sisk P."/>
            <person name="Stolte C."/>
            <person name="Sykes S."/>
            <person name="Wortman J."/>
            <person name="Nusbaum C."/>
            <person name="Birren B."/>
        </authorList>
    </citation>
    <scope>NUCLEOTIDE SEQUENCE [LARGE SCALE GENOMIC DNA]</scope>
    <source>
        <strain evidence="4 5">Th239</strain>
    </source>
</reference>
<feature type="binding site" evidence="2">
    <location>
        <position position="113"/>
    </location>
    <ligand>
        <name>Mn(2+)</name>
        <dbReference type="ChEBI" id="CHEBI:29035"/>
        <label>2</label>
    </ligand>
</feature>
<dbReference type="RefSeq" id="WP_008037899.1">
    <property type="nucleotide sequence ID" value="NZ_JH725147.1"/>
</dbReference>
<dbReference type="GO" id="GO:0019877">
    <property type="term" value="P:diaminopimelate biosynthetic process"/>
    <property type="evidence" value="ECO:0007669"/>
    <property type="project" value="UniProtKB-ARBA"/>
</dbReference>
<dbReference type="PANTHER" id="PTHR11014">
    <property type="entry name" value="PEPTIDASE M20 FAMILY MEMBER"/>
    <property type="match status" value="1"/>
</dbReference>
<dbReference type="HOGENOM" id="CLU_023257_1_1_5"/>
<protein>
    <submittedName>
        <fullName evidence="4">Amidohydrolase</fullName>
    </submittedName>
</protein>
<dbReference type="PIRSF" id="PIRSF005962">
    <property type="entry name" value="Pept_M20D_amidohydro"/>
    <property type="match status" value="1"/>
</dbReference>
<comment type="caution">
    <text evidence="4">The sequence shown here is derived from an EMBL/GenBank/DDBJ whole genome shotgun (WGS) entry which is preliminary data.</text>
</comment>
<dbReference type="EMBL" id="AIMB01000003">
    <property type="protein sequence ID" value="EJF91020.1"/>
    <property type="molecule type" value="Genomic_DNA"/>
</dbReference>
<dbReference type="eggNOG" id="COG1473">
    <property type="taxonomic scope" value="Bacteria"/>
</dbReference>
<dbReference type="PANTHER" id="PTHR11014:SF63">
    <property type="entry name" value="METALLOPEPTIDASE, PUTATIVE (AFU_ORTHOLOGUE AFUA_6G09600)-RELATED"/>
    <property type="match status" value="1"/>
</dbReference>
<dbReference type="InterPro" id="IPR002933">
    <property type="entry name" value="Peptidase_M20"/>
</dbReference>
<keyword evidence="1 4" id="KW-0378">Hydrolase</keyword>
<evidence type="ECO:0000256" key="2">
    <source>
        <dbReference type="PIRSR" id="PIRSR005962-1"/>
    </source>
</evidence>
<feature type="binding site" evidence="2">
    <location>
        <position position="146"/>
    </location>
    <ligand>
        <name>Mn(2+)</name>
        <dbReference type="ChEBI" id="CHEBI:29035"/>
        <label>2</label>
    </ligand>
</feature>
<dbReference type="Proteomes" id="UP000008952">
    <property type="component" value="Unassembled WGS sequence"/>
</dbReference>
<keyword evidence="5" id="KW-1185">Reference proteome</keyword>
<sequence>MSETLKSEKMAHILNHISNFVPQMVEIRRDLHAHPELAYEEHRTSKIIADLLKSWGYEVETGLGKTGVVGQLKVGDGTKAVGLRADFDALPLSEMTNLPYSSRYEGKMHACGHDGHTAMLLTAARYLAEAKNFNGTLNLIFQPAEEGYAGAKAMIDDGLFDKFPCDKVFGIHNWPDAPTGFVGSRKGAFMPSSDTVRIQINGKGGHGAVPEKAIDPIAAGAAIITALQTIVSRNVPPLETAVVTVGSFRSGFTSNVIPDSAEMLLTVRCFNAQIRDLLQERIETLVKAQAESFGATADIHYRRMYPCLVNHDDETDFALNVAKEIFGEEKVNTNMVKASGSEDFAYMLEKLPGSYLMIGNGESAPLHNPKYDFNDDLIPLGGCYWSSLAENYLR</sequence>
<comment type="cofactor">
    <cofactor evidence="2">
        <name>Mn(2+)</name>
        <dbReference type="ChEBI" id="CHEBI:29035"/>
    </cofactor>
    <text evidence="2">The Mn(2+) ion enhances activity.</text>
</comment>
<dbReference type="SUPFAM" id="SSF53187">
    <property type="entry name" value="Zn-dependent exopeptidases"/>
    <property type="match status" value="1"/>
</dbReference>
<dbReference type="STRING" id="1094558.ME5_00352"/>
<dbReference type="Gene3D" id="3.30.70.360">
    <property type="match status" value="1"/>
</dbReference>
<gene>
    <name evidence="4" type="ORF">ME5_00352</name>
</gene>
<proteinExistence type="predicted"/>
<dbReference type="OrthoDB" id="9777385at2"/>
<evidence type="ECO:0000313" key="4">
    <source>
        <dbReference type="EMBL" id="EJF91020.1"/>
    </source>
</evidence>
<dbReference type="Pfam" id="PF01546">
    <property type="entry name" value="Peptidase_M20"/>
    <property type="match status" value="1"/>
</dbReference>
<evidence type="ECO:0000313" key="5">
    <source>
        <dbReference type="Proteomes" id="UP000008952"/>
    </source>
</evidence>
<keyword evidence="2" id="KW-0464">Manganese</keyword>
<feature type="domain" description="Peptidase M20 dimerisation" evidence="3">
    <location>
        <begin position="195"/>
        <end position="291"/>
    </location>
</feature>
<dbReference type="AlphaFoldDB" id="J1K1S7"/>
<dbReference type="SUPFAM" id="SSF55031">
    <property type="entry name" value="Bacterial exopeptidase dimerisation domain"/>
    <property type="match status" value="1"/>
</dbReference>
<dbReference type="FunFam" id="3.30.70.360:FF:000001">
    <property type="entry name" value="N-acetyldiaminopimelate deacetylase"/>
    <property type="match status" value="1"/>
</dbReference>
<feature type="binding site" evidence="2">
    <location>
        <position position="172"/>
    </location>
    <ligand>
        <name>Mn(2+)</name>
        <dbReference type="ChEBI" id="CHEBI:29035"/>
        <label>2</label>
    </ligand>
</feature>
<feature type="binding site" evidence="2">
    <location>
        <position position="367"/>
    </location>
    <ligand>
        <name>Mn(2+)</name>
        <dbReference type="ChEBI" id="CHEBI:29035"/>
        <label>2</label>
    </ligand>
</feature>
<dbReference type="CDD" id="cd05666">
    <property type="entry name" value="M20_Acy1-like"/>
    <property type="match status" value="1"/>
</dbReference>
<feature type="binding site" evidence="2">
    <location>
        <position position="111"/>
    </location>
    <ligand>
        <name>Mn(2+)</name>
        <dbReference type="ChEBI" id="CHEBI:29035"/>
        <label>2</label>
    </ligand>
</feature>
<dbReference type="InterPro" id="IPR011650">
    <property type="entry name" value="Peptidase_M20_dimer"/>
</dbReference>
<dbReference type="GO" id="GO:0046872">
    <property type="term" value="F:metal ion binding"/>
    <property type="evidence" value="ECO:0007669"/>
    <property type="project" value="UniProtKB-KW"/>
</dbReference>
<keyword evidence="2" id="KW-0479">Metal-binding</keyword>
<organism evidence="4 5">
    <name type="scientific">Bartonella tamiae Th239</name>
    <dbReference type="NCBI Taxonomy" id="1094558"/>
    <lineage>
        <taxon>Bacteria</taxon>
        <taxon>Pseudomonadati</taxon>
        <taxon>Pseudomonadota</taxon>
        <taxon>Alphaproteobacteria</taxon>
        <taxon>Hyphomicrobiales</taxon>
        <taxon>Bartonellaceae</taxon>
        <taxon>Bartonella</taxon>
    </lineage>
</organism>
<dbReference type="Gene3D" id="3.40.630.10">
    <property type="entry name" value="Zn peptidases"/>
    <property type="match status" value="1"/>
</dbReference>
<evidence type="ECO:0000259" key="3">
    <source>
        <dbReference type="Pfam" id="PF07687"/>
    </source>
</evidence>
<name>J1K1S7_9HYPH</name>
<dbReference type="InterPro" id="IPR017439">
    <property type="entry name" value="Amidohydrolase"/>
</dbReference>
<dbReference type="PATRIC" id="fig|1094558.3.peg.389"/>
<dbReference type="Pfam" id="PF07687">
    <property type="entry name" value="M20_dimer"/>
    <property type="match status" value="1"/>
</dbReference>
<accession>J1K1S7</accession>
<dbReference type="GO" id="GO:0050118">
    <property type="term" value="F:N-acetyldiaminopimelate deacetylase activity"/>
    <property type="evidence" value="ECO:0007669"/>
    <property type="project" value="UniProtKB-ARBA"/>
</dbReference>
<evidence type="ECO:0000256" key="1">
    <source>
        <dbReference type="ARBA" id="ARBA00022801"/>
    </source>
</evidence>